<reference evidence="4 5" key="1">
    <citation type="submission" date="2020-11" db="EMBL/GenBank/DDBJ databases">
        <title>Algicoccus daihaiensis sp.nov., isolated from Daihai Lake in Inner Mongolia.</title>
        <authorList>
            <person name="Kai J."/>
        </authorList>
    </citation>
    <scope>NUCLEOTIDE SEQUENCE [LARGE SCALE GENOMIC DNA]</scope>
    <source>
        <strain evidence="5">f23</strain>
    </source>
</reference>
<keyword evidence="5" id="KW-1185">Reference proteome</keyword>
<dbReference type="CDD" id="cd03809">
    <property type="entry name" value="GT4_MtfB-like"/>
    <property type="match status" value="1"/>
</dbReference>
<protein>
    <submittedName>
        <fullName evidence="4">Glycosyltransferase family 4 protein</fullName>
    </submittedName>
</protein>
<dbReference type="EMBL" id="CP063982">
    <property type="protein sequence ID" value="UOD49732.1"/>
    <property type="molecule type" value="Genomic_DNA"/>
</dbReference>
<evidence type="ECO:0000256" key="1">
    <source>
        <dbReference type="ARBA" id="ARBA00022679"/>
    </source>
</evidence>
<evidence type="ECO:0000259" key="2">
    <source>
        <dbReference type="Pfam" id="PF00534"/>
    </source>
</evidence>
<feature type="domain" description="Glycosyltransferase subfamily 4-like N-terminal" evidence="3">
    <location>
        <begin position="16"/>
        <end position="170"/>
    </location>
</feature>
<sequence>MKITIDATGISAYKTGTVTYLLEILAQWNQDADLEHEFIIFCAPSAKHHFECLALGKSFSFKMASNSKLIRMLWQQTALPYYLWRNHVDVHWGPGFILPLLKVCPMAVTVHDMTFELLPRVHEPIKRIYFPFMIRRAIKRAGVVFAVSNSTAKDIDLLLPGNSDKIVVTPLAAGKFTTDLPSASSVSDIPVTKLDDGSPWSPYVLFIGTLEPRKNLERLLQAWRNLAPEARASYRLLVIGAKGWMVDRLRECGDESVEFLGHKSDTELAWYLRHATFLAYPSLYEGFGLPVIEAMAAGTPVLTSDIAATREVAQDAAVLVEPLSVSSIQAGLSRLLLDPALRDRLSALGIARAKQFSWETTARRTLLGLKEISAGA</sequence>
<dbReference type="Pfam" id="PF13439">
    <property type="entry name" value="Glyco_transf_4"/>
    <property type="match status" value="1"/>
</dbReference>
<dbReference type="Gene3D" id="3.40.50.2000">
    <property type="entry name" value="Glycogen Phosphorylase B"/>
    <property type="match status" value="2"/>
</dbReference>
<dbReference type="InterPro" id="IPR001296">
    <property type="entry name" value="Glyco_trans_1"/>
</dbReference>
<gene>
    <name evidence="4" type="ORF">DHf2319_09725</name>
</gene>
<dbReference type="PANTHER" id="PTHR46401:SF2">
    <property type="entry name" value="GLYCOSYLTRANSFERASE WBBK-RELATED"/>
    <property type="match status" value="1"/>
</dbReference>
<dbReference type="InterPro" id="IPR028098">
    <property type="entry name" value="Glyco_trans_4-like_N"/>
</dbReference>
<dbReference type="Proteomes" id="UP000831607">
    <property type="component" value="Chromosome"/>
</dbReference>
<evidence type="ECO:0000259" key="3">
    <source>
        <dbReference type="Pfam" id="PF13439"/>
    </source>
</evidence>
<dbReference type="PANTHER" id="PTHR46401">
    <property type="entry name" value="GLYCOSYLTRANSFERASE WBBK-RELATED"/>
    <property type="match status" value="1"/>
</dbReference>
<keyword evidence="1" id="KW-0808">Transferase</keyword>
<dbReference type="SUPFAM" id="SSF53756">
    <property type="entry name" value="UDP-Glycosyltransferase/glycogen phosphorylase"/>
    <property type="match status" value="1"/>
</dbReference>
<name>A0ABY4AKZ4_9BURK</name>
<accession>A0ABY4AKZ4</accession>
<evidence type="ECO:0000313" key="4">
    <source>
        <dbReference type="EMBL" id="UOD49732.1"/>
    </source>
</evidence>
<dbReference type="RefSeq" id="WP_243477974.1">
    <property type="nucleotide sequence ID" value="NZ_CP063982.1"/>
</dbReference>
<dbReference type="Pfam" id="PF00534">
    <property type="entry name" value="Glycos_transf_1"/>
    <property type="match status" value="1"/>
</dbReference>
<proteinExistence type="predicted"/>
<evidence type="ECO:0000313" key="5">
    <source>
        <dbReference type="Proteomes" id="UP000831607"/>
    </source>
</evidence>
<feature type="domain" description="Glycosyl transferase family 1" evidence="2">
    <location>
        <begin position="202"/>
        <end position="346"/>
    </location>
</feature>
<organism evidence="4 5">
    <name type="scientific">Orrella daihaiensis</name>
    <dbReference type="NCBI Taxonomy" id="2782176"/>
    <lineage>
        <taxon>Bacteria</taxon>
        <taxon>Pseudomonadati</taxon>
        <taxon>Pseudomonadota</taxon>
        <taxon>Betaproteobacteria</taxon>
        <taxon>Burkholderiales</taxon>
        <taxon>Alcaligenaceae</taxon>
        <taxon>Orrella</taxon>
    </lineage>
</organism>